<dbReference type="PROSITE" id="PS50113">
    <property type="entry name" value="PAC"/>
    <property type="match status" value="3"/>
</dbReference>
<dbReference type="AlphaFoldDB" id="A0A645BE54"/>
<dbReference type="InterPro" id="IPR000700">
    <property type="entry name" value="PAS-assoc_C"/>
</dbReference>
<evidence type="ECO:0000256" key="4">
    <source>
        <dbReference type="ARBA" id="ARBA00022679"/>
    </source>
</evidence>
<accession>A0A645BE54</accession>
<dbReference type="InterPro" id="IPR013655">
    <property type="entry name" value="PAS_fold_3"/>
</dbReference>
<feature type="domain" description="PAC" evidence="13">
    <location>
        <begin position="260"/>
        <end position="311"/>
    </location>
</feature>
<reference evidence="14" key="1">
    <citation type="submission" date="2019-08" db="EMBL/GenBank/DDBJ databases">
        <authorList>
            <person name="Kucharzyk K."/>
            <person name="Murdoch R.W."/>
            <person name="Higgins S."/>
            <person name="Loffler F."/>
        </authorList>
    </citation>
    <scope>NUCLEOTIDE SEQUENCE</scope>
</reference>
<evidence type="ECO:0000256" key="5">
    <source>
        <dbReference type="ARBA" id="ARBA00022692"/>
    </source>
</evidence>
<feature type="domain" description="Histidine kinase" evidence="11">
    <location>
        <begin position="319"/>
        <end position="533"/>
    </location>
</feature>
<dbReference type="SUPFAM" id="SSF55785">
    <property type="entry name" value="PYP-like sensor domain (PAS domain)"/>
    <property type="match status" value="2"/>
</dbReference>
<comment type="caution">
    <text evidence="14">The sequence shown here is derived from an EMBL/GenBank/DDBJ whole genome shotgun (WGS) entry which is preliminary data.</text>
</comment>
<keyword evidence="8" id="KW-1133">Transmembrane helix</keyword>
<keyword evidence="10" id="KW-0175">Coiled coil</keyword>
<dbReference type="InterPro" id="IPR011495">
    <property type="entry name" value="Sig_transdc_His_kin_sub2_dim/P"/>
</dbReference>
<keyword evidence="3" id="KW-0997">Cell inner membrane</keyword>
<dbReference type="InterPro" id="IPR000014">
    <property type="entry name" value="PAS"/>
</dbReference>
<evidence type="ECO:0000256" key="10">
    <source>
        <dbReference type="SAM" id="Coils"/>
    </source>
</evidence>
<dbReference type="NCBIfam" id="TIGR00229">
    <property type="entry name" value="sensory_box"/>
    <property type="match status" value="2"/>
</dbReference>
<evidence type="ECO:0000256" key="2">
    <source>
        <dbReference type="ARBA" id="ARBA00022475"/>
    </source>
</evidence>
<feature type="domain" description="PAC" evidence="13">
    <location>
        <begin position="1"/>
        <end position="32"/>
    </location>
</feature>
<feature type="coiled-coil region" evidence="10">
    <location>
        <begin position="20"/>
        <end position="68"/>
    </location>
</feature>
<organism evidence="14">
    <name type="scientific">bioreactor metagenome</name>
    <dbReference type="NCBI Taxonomy" id="1076179"/>
    <lineage>
        <taxon>unclassified sequences</taxon>
        <taxon>metagenomes</taxon>
        <taxon>ecological metagenomes</taxon>
    </lineage>
</organism>
<keyword evidence="2" id="KW-1003">Cell membrane</keyword>
<dbReference type="EMBL" id="VSSQ01019127">
    <property type="protein sequence ID" value="MPM62931.1"/>
    <property type="molecule type" value="Genomic_DNA"/>
</dbReference>
<keyword evidence="7" id="KW-0547">Nucleotide-binding</keyword>
<dbReference type="CDD" id="cd00130">
    <property type="entry name" value="PAS"/>
    <property type="match status" value="2"/>
</dbReference>
<dbReference type="SMART" id="SM00387">
    <property type="entry name" value="HATPase_c"/>
    <property type="match status" value="1"/>
</dbReference>
<sequence length="533" mass="61339">MKLRDESGIIIGGVSIISDISDLKRAEKALKKAYSILEEKVKERTGELENAYNSLKENEKSLAEAQKLAHVGSYDWNIITDEEHWSDELYRIFGLDPELELSHNTFLSYIHPEDLNYVNHAINEALNGKPYHIDYRVILPDGEERVIYSQGGVIFDEKSTPVRMRGIVQDITESKIAQQKLQQSEEKYRFFVQSFKGITFQLDKDLNVEFFHGAVKEITGYGEEELSSNELWTQLVVPDDLDMYLGAEAKAVQSPGDYLGEVKYRIKTKDGVIRWVHEIHQKIRNEKGEPLYTGVVYDITEKKQAEEYFKHLEIIRKKEIHHRIKNNLQVISSLLDLQAEKFNNREYVKDSEIIEAFKESQDRVTSIALIHEELHEEEGTTDTLNFSLYLQRLVESLFQTYRFGNTRICLDLDLEENIFFDMDTAVPLGMIVNELVSNSLKYAFSGRKTGEIQIKLLSLNAINGLDNERGIPESKRYTLIVSDNGIGIPQNIDFENPETLGLQLVNILVDQLDGEVELKRDEGTQFVIKFSVE</sequence>
<dbReference type="PANTHER" id="PTHR43065:SF23">
    <property type="entry name" value="SENSOR HISTIDINE KINASE PDTAS"/>
    <property type="match status" value="1"/>
</dbReference>
<name>A0A645BE54_9ZZZZ</name>
<evidence type="ECO:0000259" key="13">
    <source>
        <dbReference type="PROSITE" id="PS50113"/>
    </source>
</evidence>
<dbReference type="GO" id="GO:0016740">
    <property type="term" value="F:transferase activity"/>
    <property type="evidence" value="ECO:0007669"/>
    <property type="project" value="UniProtKB-KW"/>
</dbReference>
<protein>
    <recommendedName>
        <fullName evidence="15">Sensory transduction histidine kinase</fullName>
    </recommendedName>
</protein>
<dbReference type="GO" id="GO:0000166">
    <property type="term" value="F:nucleotide binding"/>
    <property type="evidence" value="ECO:0007669"/>
    <property type="project" value="UniProtKB-KW"/>
</dbReference>
<keyword evidence="5" id="KW-0812">Transmembrane</keyword>
<dbReference type="FunFam" id="3.30.450.20:FF:000088">
    <property type="entry name" value="Sensory transduction histidine kinase"/>
    <property type="match status" value="1"/>
</dbReference>
<dbReference type="GO" id="GO:0005886">
    <property type="term" value="C:plasma membrane"/>
    <property type="evidence" value="ECO:0007669"/>
    <property type="project" value="UniProtKB-SubCell"/>
</dbReference>
<dbReference type="Gene3D" id="2.10.70.100">
    <property type="match status" value="1"/>
</dbReference>
<evidence type="ECO:0000256" key="1">
    <source>
        <dbReference type="ARBA" id="ARBA00004429"/>
    </source>
</evidence>
<keyword evidence="4" id="KW-0808">Transferase</keyword>
<dbReference type="PANTHER" id="PTHR43065">
    <property type="entry name" value="SENSOR HISTIDINE KINASE"/>
    <property type="match status" value="1"/>
</dbReference>
<evidence type="ECO:0000256" key="9">
    <source>
        <dbReference type="ARBA" id="ARBA00023136"/>
    </source>
</evidence>
<dbReference type="InterPro" id="IPR035965">
    <property type="entry name" value="PAS-like_dom_sf"/>
</dbReference>
<dbReference type="FunFam" id="2.10.70.100:FF:000001">
    <property type="entry name" value="Sensory transduction histidine kinase"/>
    <property type="match status" value="1"/>
</dbReference>
<dbReference type="Pfam" id="PF08447">
    <property type="entry name" value="PAS_3"/>
    <property type="match status" value="2"/>
</dbReference>
<evidence type="ECO:0000256" key="7">
    <source>
        <dbReference type="ARBA" id="ARBA00022741"/>
    </source>
</evidence>
<evidence type="ECO:0000256" key="8">
    <source>
        <dbReference type="ARBA" id="ARBA00022989"/>
    </source>
</evidence>
<dbReference type="PROSITE" id="PS50112">
    <property type="entry name" value="PAS"/>
    <property type="match status" value="2"/>
</dbReference>
<dbReference type="InterPro" id="IPR001610">
    <property type="entry name" value="PAC"/>
</dbReference>
<dbReference type="InterPro" id="IPR003594">
    <property type="entry name" value="HATPase_dom"/>
</dbReference>
<dbReference type="Pfam" id="PF02518">
    <property type="entry name" value="HATPase_c"/>
    <property type="match status" value="1"/>
</dbReference>
<dbReference type="Pfam" id="PF07568">
    <property type="entry name" value="HisKA_2"/>
    <property type="match status" value="1"/>
</dbReference>
<dbReference type="PROSITE" id="PS50109">
    <property type="entry name" value="HIS_KIN"/>
    <property type="match status" value="1"/>
</dbReference>
<dbReference type="InterPro" id="IPR005467">
    <property type="entry name" value="His_kinase_dom"/>
</dbReference>
<gene>
    <name evidence="14" type="ORF">SDC9_109809</name>
</gene>
<dbReference type="SMART" id="SM00086">
    <property type="entry name" value="PAC"/>
    <property type="match status" value="2"/>
</dbReference>
<comment type="subcellular location">
    <subcellularLocation>
        <location evidence="1">Cell inner membrane</location>
        <topology evidence="1">Multi-pass membrane protein</topology>
    </subcellularLocation>
</comment>
<evidence type="ECO:0000259" key="11">
    <source>
        <dbReference type="PROSITE" id="PS50109"/>
    </source>
</evidence>
<feature type="domain" description="PAS" evidence="12">
    <location>
        <begin position="184"/>
        <end position="255"/>
    </location>
</feature>
<evidence type="ECO:0008006" key="15">
    <source>
        <dbReference type="Google" id="ProtNLM"/>
    </source>
</evidence>
<evidence type="ECO:0000256" key="3">
    <source>
        <dbReference type="ARBA" id="ARBA00022519"/>
    </source>
</evidence>
<keyword evidence="9" id="KW-0472">Membrane</keyword>
<dbReference type="InterPro" id="IPR036890">
    <property type="entry name" value="HATPase_C_sf"/>
</dbReference>
<dbReference type="SUPFAM" id="SSF55874">
    <property type="entry name" value="ATPase domain of HSP90 chaperone/DNA topoisomerase II/histidine kinase"/>
    <property type="match status" value="1"/>
</dbReference>
<feature type="domain" description="PAC" evidence="13">
    <location>
        <begin position="131"/>
        <end position="183"/>
    </location>
</feature>
<evidence type="ECO:0000256" key="6">
    <source>
        <dbReference type="ARBA" id="ARBA00022737"/>
    </source>
</evidence>
<dbReference type="Gene3D" id="3.30.450.20">
    <property type="entry name" value="PAS domain"/>
    <property type="match status" value="3"/>
</dbReference>
<feature type="domain" description="PAS" evidence="12">
    <location>
        <begin position="84"/>
        <end position="129"/>
    </location>
</feature>
<dbReference type="SMART" id="SM00091">
    <property type="entry name" value="PAS"/>
    <property type="match status" value="2"/>
</dbReference>
<dbReference type="Gene3D" id="3.30.565.10">
    <property type="entry name" value="Histidine kinase-like ATPase, C-terminal domain"/>
    <property type="match status" value="1"/>
</dbReference>
<proteinExistence type="predicted"/>
<keyword evidence="6" id="KW-0677">Repeat</keyword>
<evidence type="ECO:0000259" key="12">
    <source>
        <dbReference type="PROSITE" id="PS50112"/>
    </source>
</evidence>
<evidence type="ECO:0000313" key="14">
    <source>
        <dbReference type="EMBL" id="MPM62931.1"/>
    </source>
</evidence>